<feature type="region of interest" description="Disordered" evidence="1">
    <location>
        <begin position="120"/>
        <end position="139"/>
    </location>
</feature>
<gene>
    <name evidence="2" type="ORF">ACFFX0_06880</name>
</gene>
<feature type="region of interest" description="Disordered" evidence="1">
    <location>
        <begin position="1"/>
        <end position="23"/>
    </location>
</feature>
<dbReference type="EMBL" id="JBHMFI010000001">
    <property type="protein sequence ID" value="MFB9070930.1"/>
    <property type="molecule type" value="Genomic_DNA"/>
</dbReference>
<feature type="region of interest" description="Disordered" evidence="1">
    <location>
        <begin position="202"/>
        <end position="243"/>
    </location>
</feature>
<accession>A0ABV5FWC3</accession>
<feature type="region of interest" description="Disordered" evidence="1">
    <location>
        <begin position="64"/>
        <end position="91"/>
    </location>
</feature>
<protein>
    <submittedName>
        <fullName evidence="2">Uncharacterized protein</fullName>
    </submittedName>
</protein>
<comment type="caution">
    <text evidence="2">The sequence shown here is derived from an EMBL/GenBank/DDBJ whole genome shotgun (WGS) entry which is preliminary data.</text>
</comment>
<proteinExistence type="predicted"/>
<evidence type="ECO:0000256" key="1">
    <source>
        <dbReference type="SAM" id="MobiDB-lite"/>
    </source>
</evidence>
<keyword evidence="3" id="KW-1185">Reference proteome</keyword>
<evidence type="ECO:0000313" key="2">
    <source>
        <dbReference type="EMBL" id="MFB9070930.1"/>
    </source>
</evidence>
<organism evidence="2 3">
    <name type="scientific">Citricoccus parietis</name>
    <dbReference type="NCBI Taxonomy" id="592307"/>
    <lineage>
        <taxon>Bacteria</taxon>
        <taxon>Bacillati</taxon>
        <taxon>Actinomycetota</taxon>
        <taxon>Actinomycetes</taxon>
        <taxon>Micrococcales</taxon>
        <taxon>Micrococcaceae</taxon>
        <taxon>Citricoccus</taxon>
    </lineage>
</organism>
<sequence length="243" mass="25737">MRPPQEINCFGVGAVGQGESTDEHVRRYRRIGDRQGAEPHGLPAGQLGSQDLQAGAVLVDGQGRVGVTPYQGPDDGGRSGTADAGGLHAGPERVLHGDVEQVVEDVALRKELGVAVPAGQGAAPEAGSVPPGPRRRPGARITQRRGELIEGQDEFCLQPGQVTLQVIVHQEFLAQRTQVEGGVVPRQDAAVHQDCRQRSQRLLGDAEEAGEPAPRGARMVRDGLDQAQLQGGTGREPGHRRLQ</sequence>
<evidence type="ECO:0000313" key="3">
    <source>
        <dbReference type="Proteomes" id="UP001589575"/>
    </source>
</evidence>
<dbReference type="Proteomes" id="UP001589575">
    <property type="component" value="Unassembled WGS sequence"/>
</dbReference>
<name>A0ABV5FWC3_9MICC</name>
<reference evidence="2 3" key="1">
    <citation type="submission" date="2024-09" db="EMBL/GenBank/DDBJ databases">
        <authorList>
            <person name="Sun Q."/>
            <person name="Mori K."/>
        </authorList>
    </citation>
    <scope>NUCLEOTIDE SEQUENCE [LARGE SCALE GENOMIC DNA]</scope>
    <source>
        <strain evidence="2 3">CCM 7609</strain>
    </source>
</reference>